<organism evidence="1 2">
    <name type="scientific">Catellatospora chokoriensis</name>
    <dbReference type="NCBI Taxonomy" id="310353"/>
    <lineage>
        <taxon>Bacteria</taxon>
        <taxon>Bacillati</taxon>
        <taxon>Actinomycetota</taxon>
        <taxon>Actinomycetes</taxon>
        <taxon>Micromonosporales</taxon>
        <taxon>Micromonosporaceae</taxon>
        <taxon>Catellatospora</taxon>
    </lineage>
</organism>
<gene>
    <name evidence="1" type="ORF">Cch02nite_57700</name>
</gene>
<dbReference type="RefSeq" id="WP_191843738.1">
    <property type="nucleotide sequence ID" value="NZ_BAAALB010000038.1"/>
</dbReference>
<dbReference type="EMBL" id="BONG01000044">
    <property type="protein sequence ID" value="GIF92326.1"/>
    <property type="molecule type" value="Genomic_DNA"/>
</dbReference>
<proteinExistence type="predicted"/>
<sequence length="135" mass="14869">MDLVREYVRRYLVAQREADLGLADAADKLKADGHRIIDGGQTSQTTWKYTDWHTGEVIASGDADMSDDEALDALDPDGTFIHIDNLAPQRARPDNPGIPHSLAGALEDWVDLLTTPDEDIARFVGWPVTDVAEAR</sequence>
<evidence type="ECO:0000313" key="1">
    <source>
        <dbReference type="EMBL" id="GIF92326.1"/>
    </source>
</evidence>
<keyword evidence="2" id="KW-1185">Reference proteome</keyword>
<evidence type="ECO:0000313" key="2">
    <source>
        <dbReference type="Proteomes" id="UP000619293"/>
    </source>
</evidence>
<dbReference type="Proteomes" id="UP000619293">
    <property type="component" value="Unassembled WGS sequence"/>
</dbReference>
<accession>A0A8J3K3C7</accession>
<reference evidence="1 2" key="1">
    <citation type="submission" date="2021-01" db="EMBL/GenBank/DDBJ databases">
        <title>Whole genome shotgun sequence of Catellatospora chokoriensis NBRC 107358.</title>
        <authorList>
            <person name="Komaki H."/>
            <person name="Tamura T."/>
        </authorList>
    </citation>
    <scope>NUCLEOTIDE SEQUENCE [LARGE SCALE GENOMIC DNA]</scope>
    <source>
        <strain evidence="1 2">NBRC 107358</strain>
    </source>
</reference>
<comment type="caution">
    <text evidence="1">The sequence shown here is derived from an EMBL/GenBank/DDBJ whole genome shotgun (WGS) entry which is preliminary data.</text>
</comment>
<name>A0A8J3K3C7_9ACTN</name>
<dbReference type="AlphaFoldDB" id="A0A8J3K3C7"/>
<protein>
    <submittedName>
        <fullName evidence="1">Uncharacterized protein</fullName>
    </submittedName>
</protein>